<comment type="caution">
    <text evidence="15">The sequence shown here is derived from an EMBL/GenBank/DDBJ whole genome shotgun (WGS) entry which is preliminary data.</text>
</comment>
<evidence type="ECO:0000256" key="12">
    <source>
        <dbReference type="PIRNR" id="PIRNR006250"/>
    </source>
</evidence>
<dbReference type="Pfam" id="PF01729">
    <property type="entry name" value="QRPTase_C"/>
    <property type="match status" value="1"/>
</dbReference>
<proteinExistence type="inferred from homology"/>
<feature type="domain" description="Quinolinate phosphoribosyl transferase C-terminal" evidence="13">
    <location>
        <begin position="113"/>
        <end position="283"/>
    </location>
</feature>
<comment type="subunit">
    <text evidence="4">Hexamer formed by 3 homodimers.</text>
</comment>
<evidence type="ECO:0000313" key="16">
    <source>
        <dbReference type="Proteomes" id="UP000823964"/>
    </source>
</evidence>
<evidence type="ECO:0000259" key="14">
    <source>
        <dbReference type="Pfam" id="PF02749"/>
    </source>
</evidence>
<dbReference type="FunFam" id="3.20.20.70:FF:000030">
    <property type="entry name" value="Nicotinate-nucleotide pyrophosphorylase, carboxylating"/>
    <property type="match status" value="1"/>
</dbReference>
<dbReference type="PANTHER" id="PTHR32179:SF3">
    <property type="entry name" value="NICOTINATE-NUCLEOTIDE PYROPHOSPHORYLASE [CARBOXYLATING]"/>
    <property type="match status" value="1"/>
</dbReference>
<gene>
    <name evidence="15" type="primary">nadC</name>
    <name evidence="15" type="ORF">H9862_05415</name>
</gene>
<accession>A0A9D1VBD8</accession>
<dbReference type="Gene3D" id="3.90.1170.20">
    <property type="entry name" value="Quinolinate phosphoribosyl transferase, N-terminal domain"/>
    <property type="match status" value="1"/>
</dbReference>
<evidence type="ECO:0000256" key="3">
    <source>
        <dbReference type="ARBA" id="ARBA00009400"/>
    </source>
</evidence>
<organism evidence="15 16">
    <name type="scientific">Candidatus Akkermansia intestinigallinarum</name>
    <dbReference type="NCBI Taxonomy" id="2838431"/>
    <lineage>
        <taxon>Bacteria</taxon>
        <taxon>Pseudomonadati</taxon>
        <taxon>Verrucomicrobiota</taxon>
        <taxon>Verrucomicrobiia</taxon>
        <taxon>Verrucomicrobiales</taxon>
        <taxon>Akkermansiaceae</taxon>
        <taxon>Akkermansia</taxon>
    </lineage>
</organism>
<comment type="catalytic activity">
    <reaction evidence="10">
        <text>nicotinate beta-D-ribonucleotide + CO2 + diphosphate = quinolinate + 5-phospho-alpha-D-ribose 1-diphosphate + 2 H(+)</text>
        <dbReference type="Rhea" id="RHEA:12733"/>
        <dbReference type="ChEBI" id="CHEBI:15378"/>
        <dbReference type="ChEBI" id="CHEBI:16526"/>
        <dbReference type="ChEBI" id="CHEBI:29959"/>
        <dbReference type="ChEBI" id="CHEBI:33019"/>
        <dbReference type="ChEBI" id="CHEBI:57502"/>
        <dbReference type="ChEBI" id="CHEBI:58017"/>
        <dbReference type="EC" id="2.4.2.19"/>
    </reaction>
</comment>
<comment type="pathway">
    <text evidence="2">Cofactor biosynthesis; NAD(+) biosynthesis; nicotinate D-ribonucleotide from quinolinate: step 1/1.</text>
</comment>
<dbReference type="AlphaFoldDB" id="A0A9D1VBD8"/>
<dbReference type="InterPro" id="IPR027277">
    <property type="entry name" value="NadC/ModD"/>
</dbReference>
<dbReference type="SUPFAM" id="SSF51690">
    <property type="entry name" value="Nicotinate/Quinolinate PRTase C-terminal domain-like"/>
    <property type="match status" value="1"/>
</dbReference>
<dbReference type="Proteomes" id="UP000823964">
    <property type="component" value="Unassembled WGS sequence"/>
</dbReference>
<evidence type="ECO:0000256" key="10">
    <source>
        <dbReference type="ARBA" id="ARBA00047445"/>
    </source>
</evidence>
<comment type="function">
    <text evidence="1">Involved in the catabolism of quinolinic acid (QA).</text>
</comment>
<reference evidence="15" key="1">
    <citation type="journal article" date="2021" name="PeerJ">
        <title>Extensive microbial diversity within the chicken gut microbiome revealed by metagenomics and culture.</title>
        <authorList>
            <person name="Gilroy R."/>
            <person name="Ravi A."/>
            <person name="Getino M."/>
            <person name="Pursley I."/>
            <person name="Horton D.L."/>
            <person name="Alikhan N.F."/>
            <person name="Baker D."/>
            <person name="Gharbi K."/>
            <person name="Hall N."/>
            <person name="Watson M."/>
            <person name="Adriaenssens E.M."/>
            <person name="Foster-Nyarko E."/>
            <person name="Jarju S."/>
            <person name="Secka A."/>
            <person name="Antonio M."/>
            <person name="Oren A."/>
            <person name="Chaudhuri R.R."/>
            <person name="La Ragione R."/>
            <person name="Hildebrand F."/>
            <person name="Pallen M.J."/>
        </authorList>
    </citation>
    <scope>NUCLEOTIDE SEQUENCE</scope>
    <source>
        <strain evidence="15">14975</strain>
    </source>
</reference>
<dbReference type="EMBL" id="DXFQ01000095">
    <property type="protein sequence ID" value="HIX20026.1"/>
    <property type="molecule type" value="Genomic_DNA"/>
</dbReference>
<dbReference type="GO" id="GO:0004514">
    <property type="term" value="F:nicotinate-nucleotide diphosphorylase (carboxylating) activity"/>
    <property type="evidence" value="ECO:0007669"/>
    <property type="project" value="UniProtKB-EC"/>
</dbReference>
<evidence type="ECO:0000256" key="8">
    <source>
        <dbReference type="ARBA" id="ARBA00022679"/>
    </source>
</evidence>
<dbReference type="GO" id="GO:0005737">
    <property type="term" value="C:cytoplasm"/>
    <property type="evidence" value="ECO:0007669"/>
    <property type="project" value="TreeGrafter"/>
</dbReference>
<evidence type="ECO:0000256" key="7">
    <source>
        <dbReference type="ARBA" id="ARBA00022676"/>
    </source>
</evidence>
<feature type="domain" description="Quinolinate phosphoribosyl transferase N-terminal" evidence="14">
    <location>
        <begin position="26"/>
        <end position="111"/>
    </location>
</feature>
<evidence type="ECO:0000256" key="4">
    <source>
        <dbReference type="ARBA" id="ARBA00011218"/>
    </source>
</evidence>
<evidence type="ECO:0000313" key="15">
    <source>
        <dbReference type="EMBL" id="HIX20026.1"/>
    </source>
</evidence>
<evidence type="ECO:0000259" key="13">
    <source>
        <dbReference type="Pfam" id="PF01729"/>
    </source>
</evidence>
<keyword evidence="8 12" id="KW-0808">Transferase</keyword>
<dbReference type="InterPro" id="IPR022412">
    <property type="entry name" value="Quinolinate_PRibosylTrfase_N"/>
</dbReference>
<evidence type="ECO:0000256" key="1">
    <source>
        <dbReference type="ARBA" id="ARBA00003237"/>
    </source>
</evidence>
<dbReference type="GO" id="GO:0034213">
    <property type="term" value="P:quinolinate catabolic process"/>
    <property type="evidence" value="ECO:0007669"/>
    <property type="project" value="TreeGrafter"/>
</dbReference>
<keyword evidence="6" id="KW-0662">Pyridine nucleotide biosynthesis</keyword>
<evidence type="ECO:0000256" key="5">
    <source>
        <dbReference type="ARBA" id="ARBA00011944"/>
    </source>
</evidence>
<dbReference type="FunFam" id="3.90.1170.20:FF:000001">
    <property type="entry name" value="Nicotinate-nucleotide diphosphorylase (Carboxylating)"/>
    <property type="match status" value="1"/>
</dbReference>
<dbReference type="InterPro" id="IPR013785">
    <property type="entry name" value="Aldolase_TIM"/>
</dbReference>
<dbReference type="PIRSF" id="PIRSF006250">
    <property type="entry name" value="NadC_ModD"/>
    <property type="match status" value="1"/>
</dbReference>
<dbReference type="NCBIfam" id="TIGR00078">
    <property type="entry name" value="nadC"/>
    <property type="match status" value="1"/>
</dbReference>
<evidence type="ECO:0000256" key="9">
    <source>
        <dbReference type="ARBA" id="ARBA00033102"/>
    </source>
</evidence>
<keyword evidence="7 12" id="KW-0328">Glycosyltransferase</keyword>
<dbReference type="CDD" id="cd01572">
    <property type="entry name" value="QPRTase"/>
    <property type="match status" value="1"/>
</dbReference>
<dbReference type="InterPro" id="IPR002638">
    <property type="entry name" value="Quinolinate_PRibosylTrfase_C"/>
</dbReference>
<dbReference type="InterPro" id="IPR036068">
    <property type="entry name" value="Nicotinate_pribotase-like_C"/>
</dbReference>
<evidence type="ECO:0000256" key="6">
    <source>
        <dbReference type="ARBA" id="ARBA00022642"/>
    </source>
</evidence>
<dbReference type="InterPro" id="IPR004393">
    <property type="entry name" value="NadC"/>
</dbReference>
<dbReference type="EC" id="2.4.2.19" evidence="5"/>
<comment type="similarity">
    <text evidence="3 12">Belongs to the NadC/ModD family.</text>
</comment>
<reference evidence="15" key="2">
    <citation type="submission" date="2021-04" db="EMBL/GenBank/DDBJ databases">
        <authorList>
            <person name="Gilroy R."/>
        </authorList>
    </citation>
    <scope>NUCLEOTIDE SEQUENCE</scope>
    <source>
        <strain evidence="15">14975</strain>
    </source>
</reference>
<dbReference type="SUPFAM" id="SSF54675">
    <property type="entry name" value="Nicotinate/Quinolinate PRTase N-terminal domain-like"/>
    <property type="match status" value="1"/>
</dbReference>
<dbReference type="PANTHER" id="PTHR32179">
    <property type="entry name" value="NICOTINATE-NUCLEOTIDE PYROPHOSPHORYLASE [CARBOXYLATING]"/>
    <property type="match status" value="1"/>
</dbReference>
<dbReference type="InterPro" id="IPR037128">
    <property type="entry name" value="Quinolinate_PRibosylTase_N_sf"/>
</dbReference>
<dbReference type="GO" id="GO:0009435">
    <property type="term" value="P:NAD+ biosynthetic process"/>
    <property type="evidence" value="ECO:0007669"/>
    <property type="project" value="InterPro"/>
</dbReference>
<evidence type="ECO:0000256" key="2">
    <source>
        <dbReference type="ARBA" id="ARBA00004893"/>
    </source>
</evidence>
<name>A0A9D1VBD8_9BACT</name>
<sequence>MEHTKVSDNMQELIRLALQEDFGDGDVTSNYFVPEDLQARALMRPRVQGVLSGVKVAEAVFRAVDPTLHIEVYLHDGEEVAPGAVVMMIEGKARSILGAERTALNFIQRLSGVATMTHKYVKAIAHTSCKLLDTRKTTPGYRLLEKAAVVHGGGNNHRLGLYDRAMVKDNHLMTDGKTDHLQACIRKLKADKPHVEVELEADRLDQVASFLQLEGVDYILLDNMSCEDMRKAVEMRGPNRKPYFEASGGLTLETAPAAAETGVDFMSFGCLTHSVPSLDLGLDFTVNR</sequence>
<evidence type="ECO:0000256" key="11">
    <source>
        <dbReference type="ARBA" id="ARBA00069173"/>
    </source>
</evidence>
<protein>
    <recommendedName>
        <fullName evidence="11">Probable nicotinate-nucleotide pyrophosphorylase [carboxylating]</fullName>
        <ecNumber evidence="5">2.4.2.19</ecNumber>
    </recommendedName>
    <alternativeName>
        <fullName evidence="9">Quinolinate phosphoribosyltransferase [decarboxylating]</fullName>
    </alternativeName>
</protein>
<dbReference type="Pfam" id="PF02749">
    <property type="entry name" value="QRPTase_N"/>
    <property type="match status" value="1"/>
</dbReference>
<dbReference type="Gene3D" id="3.20.20.70">
    <property type="entry name" value="Aldolase class I"/>
    <property type="match status" value="1"/>
</dbReference>